<protein>
    <recommendedName>
        <fullName evidence="6">Mitochondrial inner membrane protease ATP23</fullName>
        <ecNumber evidence="6">3.4.24.-</ecNumber>
    </recommendedName>
</protein>
<reference evidence="8" key="2">
    <citation type="submission" date="2014-07" db="EMBL/GenBank/DDBJ databases">
        <authorList>
            <person name="Hull J."/>
        </authorList>
    </citation>
    <scope>NUCLEOTIDE SEQUENCE</scope>
</reference>
<dbReference type="AlphaFoldDB" id="A0A0A9YH71"/>
<dbReference type="GO" id="GO:0004222">
    <property type="term" value="F:metalloendopeptidase activity"/>
    <property type="evidence" value="ECO:0007669"/>
    <property type="project" value="InterPro"/>
</dbReference>
<evidence type="ECO:0000256" key="4">
    <source>
        <dbReference type="ARBA" id="ARBA00022801"/>
    </source>
</evidence>
<accession>A0A0A9YH71</accession>
<evidence type="ECO:0000256" key="6">
    <source>
        <dbReference type="RuleBase" id="RU364057"/>
    </source>
</evidence>
<comment type="similarity">
    <text evidence="1 6">Belongs to the peptidase M76 family.</text>
</comment>
<proteinExistence type="inferred from homology"/>
<keyword evidence="2 6" id="KW-0645">Protease</keyword>
<evidence type="ECO:0000256" key="7">
    <source>
        <dbReference type="SAM" id="Phobius"/>
    </source>
</evidence>
<keyword evidence="7" id="KW-0812">Transmembrane</keyword>
<keyword evidence="4 6" id="KW-0378">Hydrolase</keyword>
<dbReference type="EC" id="3.4.24.-" evidence="6"/>
<dbReference type="PANTHER" id="PTHR21711:SF0">
    <property type="entry name" value="MITOCHONDRIAL INNER MEMBRANE PROTEASE ATP23 HOMOLOG"/>
    <property type="match status" value="1"/>
</dbReference>
<dbReference type="GO" id="GO:0046872">
    <property type="term" value="F:metal ion binding"/>
    <property type="evidence" value="ECO:0007669"/>
    <property type="project" value="UniProtKB-KW"/>
</dbReference>
<evidence type="ECO:0000256" key="1">
    <source>
        <dbReference type="ARBA" id="ARBA00009915"/>
    </source>
</evidence>
<dbReference type="Pfam" id="PF09768">
    <property type="entry name" value="Peptidase_M76"/>
    <property type="match status" value="1"/>
</dbReference>
<organism evidence="8">
    <name type="scientific">Lygus hesperus</name>
    <name type="common">Western plant bug</name>
    <dbReference type="NCBI Taxonomy" id="30085"/>
    <lineage>
        <taxon>Eukaryota</taxon>
        <taxon>Metazoa</taxon>
        <taxon>Ecdysozoa</taxon>
        <taxon>Arthropoda</taxon>
        <taxon>Hexapoda</taxon>
        <taxon>Insecta</taxon>
        <taxon>Pterygota</taxon>
        <taxon>Neoptera</taxon>
        <taxon>Paraneoptera</taxon>
        <taxon>Hemiptera</taxon>
        <taxon>Heteroptera</taxon>
        <taxon>Panheteroptera</taxon>
        <taxon>Cimicomorpha</taxon>
        <taxon>Miridae</taxon>
        <taxon>Mirini</taxon>
        <taxon>Lygus</taxon>
    </lineage>
</organism>
<reference evidence="8" key="1">
    <citation type="journal article" date="2014" name="PLoS ONE">
        <title>Transcriptome-Based Identification of ABC Transporters in the Western Tarnished Plant Bug Lygus hesperus.</title>
        <authorList>
            <person name="Hull J.J."/>
            <person name="Chaney K."/>
            <person name="Geib S.M."/>
            <person name="Fabrick J.A."/>
            <person name="Brent C.S."/>
            <person name="Walsh D."/>
            <person name="Lavine L.C."/>
        </authorList>
    </citation>
    <scope>NUCLEOTIDE SEQUENCE</scope>
</reference>
<evidence type="ECO:0000256" key="3">
    <source>
        <dbReference type="ARBA" id="ARBA00022723"/>
    </source>
</evidence>
<name>A0A0A9YH71_LYGHE</name>
<gene>
    <name evidence="8" type="primary">ATP23_0</name>
    <name evidence="9" type="synonym">ATP23_1</name>
    <name evidence="8" type="ORF">CM83_8735</name>
    <name evidence="9" type="ORF">g.11177</name>
</gene>
<feature type="transmembrane region" description="Helical" evidence="7">
    <location>
        <begin position="114"/>
        <end position="137"/>
    </location>
</feature>
<dbReference type="GO" id="GO:0033615">
    <property type="term" value="P:mitochondrial proton-transporting ATP synthase complex assembly"/>
    <property type="evidence" value="ECO:0007669"/>
    <property type="project" value="TreeGrafter"/>
</dbReference>
<keyword evidence="7" id="KW-0472">Membrane</keyword>
<dbReference type="PANTHER" id="PTHR21711">
    <property type="entry name" value="MITOCHONDRIAL INNER MEMBRANE PROTEASE"/>
    <property type="match status" value="1"/>
</dbReference>
<dbReference type="InterPro" id="IPR019165">
    <property type="entry name" value="Peptidase_M76_ATP23"/>
</dbReference>
<keyword evidence="7" id="KW-1133">Transmembrane helix</keyword>
<sequence>MEIGADIPPPQELVQCILCDIPANAILLRNGDEVAIAVCQNHVRNQILLNDTLTHELIHLYDYARAYLDTNDPKQLACTEVRASALSGECCRIRERNRGTYFLLRLHPPAPPSFWSAIYLFIILFHYSAFIPFLLSFPLPLAHNVRTCVH</sequence>
<dbReference type="EMBL" id="GDHC01017443">
    <property type="protein sequence ID" value="JAQ01186.1"/>
    <property type="molecule type" value="Transcribed_RNA"/>
</dbReference>
<keyword evidence="5 6" id="KW-0482">Metalloprotease</keyword>
<evidence type="ECO:0000313" key="8">
    <source>
        <dbReference type="EMBL" id="JAG30448.1"/>
    </source>
</evidence>
<dbReference type="EMBL" id="GBHO01013156">
    <property type="protein sequence ID" value="JAG30448.1"/>
    <property type="molecule type" value="Transcribed_RNA"/>
</dbReference>
<dbReference type="GO" id="GO:0034982">
    <property type="term" value="P:mitochondrial protein processing"/>
    <property type="evidence" value="ECO:0007669"/>
    <property type="project" value="TreeGrafter"/>
</dbReference>
<reference evidence="9" key="3">
    <citation type="journal article" date="2016" name="Gigascience">
        <title>De novo construction of an expanded transcriptome assembly for the western tarnished plant bug, Lygus hesperus.</title>
        <authorList>
            <person name="Tassone E.E."/>
            <person name="Geib S.M."/>
            <person name="Hall B."/>
            <person name="Fabrick J.A."/>
            <person name="Brent C.S."/>
            <person name="Hull J.J."/>
        </authorList>
    </citation>
    <scope>NUCLEOTIDE SEQUENCE</scope>
</reference>
<evidence type="ECO:0000256" key="2">
    <source>
        <dbReference type="ARBA" id="ARBA00022670"/>
    </source>
</evidence>
<evidence type="ECO:0000313" key="9">
    <source>
        <dbReference type="EMBL" id="JAQ01186.1"/>
    </source>
</evidence>
<evidence type="ECO:0000256" key="5">
    <source>
        <dbReference type="ARBA" id="ARBA00023049"/>
    </source>
</evidence>
<dbReference type="GO" id="GO:0005739">
    <property type="term" value="C:mitochondrion"/>
    <property type="evidence" value="ECO:0007669"/>
    <property type="project" value="GOC"/>
</dbReference>
<keyword evidence="3 6" id="KW-0479">Metal-binding</keyword>